<gene>
    <name evidence="2" type="ORF">QFW77_02650</name>
</gene>
<keyword evidence="1" id="KW-1133">Transmembrane helix</keyword>
<evidence type="ECO:0000256" key="1">
    <source>
        <dbReference type="SAM" id="Phobius"/>
    </source>
</evidence>
<dbReference type="Proteomes" id="UP001156940">
    <property type="component" value="Unassembled WGS sequence"/>
</dbReference>
<dbReference type="RefSeq" id="WP_280572694.1">
    <property type="nucleotide sequence ID" value="NZ_JARXRM010000012.1"/>
</dbReference>
<evidence type="ECO:0000313" key="2">
    <source>
        <dbReference type="EMBL" id="MDH5821895.1"/>
    </source>
</evidence>
<accession>A0ABT6J514</accession>
<dbReference type="EMBL" id="JARXRM010000012">
    <property type="protein sequence ID" value="MDH5821895.1"/>
    <property type="molecule type" value="Genomic_DNA"/>
</dbReference>
<evidence type="ECO:0000313" key="3">
    <source>
        <dbReference type="Proteomes" id="UP001156940"/>
    </source>
</evidence>
<organism evidence="2 3">
    <name type="scientific">Luteimonas endophytica</name>
    <dbReference type="NCBI Taxonomy" id="3042023"/>
    <lineage>
        <taxon>Bacteria</taxon>
        <taxon>Pseudomonadati</taxon>
        <taxon>Pseudomonadota</taxon>
        <taxon>Gammaproteobacteria</taxon>
        <taxon>Lysobacterales</taxon>
        <taxon>Lysobacteraceae</taxon>
        <taxon>Luteimonas</taxon>
    </lineage>
</organism>
<name>A0ABT6J514_9GAMM</name>
<protein>
    <submittedName>
        <fullName evidence="2">Uncharacterized protein</fullName>
    </submittedName>
</protein>
<feature type="transmembrane region" description="Helical" evidence="1">
    <location>
        <begin position="6"/>
        <end position="21"/>
    </location>
</feature>
<sequence>MDIWYAISILLALMLGTLLVRRRKRRQKAELALRALFEPGSDFIGKDIEYVVSKAGPYTFFGSMDHGREVAQWKAGRLVAEVWLQSGACTEVQVR</sequence>
<proteinExistence type="predicted"/>
<comment type="caution">
    <text evidence="2">The sequence shown here is derived from an EMBL/GenBank/DDBJ whole genome shotgun (WGS) entry which is preliminary data.</text>
</comment>
<keyword evidence="1" id="KW-0812">Transmembrane</keyword>
<keyword evidence="1" id="KW-0472">Membrane</keyword>
<reference evidence="2 3" key="1">
    <citation type="submission" date="2023-04" db="EMBL/GenBank/DDBJ databases">
        <title>Luteimonas endophyticus RD2P54.</title>
        <authorList>
            <person name="Sun J.-Q."/>
        </authorList>
    </citation>
    <scope>NUCLEOTIDE SEQUENCE [LARGE SCALE GENOMIC DNA]</scope>
    <source>
        <strain evidence="2 3">RD2P54</strain>
    </source>
</reference>
<keyword evidence="3" id="KW-1185">Reference proteome</keyword>